<proteinExistence type="predicted"/>
<evidence type="ECO:0000313" key="3">
    <source>
        <dbReference type="Proteomes" id="UP001174936"/>
    </source>
</evidence>
<feature type="compositionally biased region" description="Polar residues" evidence="1">
    <location>
        <begin position="9"/>
        <end position="47"/>
    </location>
</feature>
<organism evidence="2 3">
    <name type="scientific">Cercophora newfieldiana</name>
    <dbReference type="NCBI Taxonomy" id="92897"/>
    <lineage>
        <taxon>Eukaryota</taxon>
        <taxon>Fungi</taxon>
        <taxon>Dikarya</taxon>
        <taxon>Ascomycota</taxon>
        <taxon>Pezizomycotina</taxon>
        <taxon>Sordariomycetes</taxon>
        <taxon>Sordariomycetidae</taxon>
        <taxon>Sordariales</taxon>
        <taxon>Lasiosphaeriaceae</taxon>
        <taxon>Cercophora</taxon>
    </lineage>
</organism>
<evidence type="ECO:0000313" key="2">
    <source>
        <dbReference type="EMBL" id="KAK0657121.1"/>
    </source>
</evidence>
<sequence>MAATAVSLVEQQPSSDEVQSSNHNNTNGHTKSQPKNCGPCQTSQASRPRQRIEKNRRRIKPQKKPSVSMTNNPKSCNAVELDCKKPEKKYFTSRLLVGHPGSLG</sequence>
<keyword evidence="3" id="KW-1185">Reference proteome</keyword>
<name>A0AA39YR68_9PEZI</name>
<feature type="compositionally biased region" description="Polar residues" evidence="1">
    <location>
        <begin position="65"/>
        <end position="75"/>
    </location>
</feature>
<protein>
    <submittedName>
        <fullName evidence="2">Uncharacterized protein</fullName>
    </submittedName>
</protein>
<reference evidence="2" key="1">
    <citation type="submission" date="2023-06" db="EMBL/GenBank/DDBJ databases">
        <title>Genome-scale phylogeny and comparative genomics of the fungal order Sordariales.</title>
        <authorList>
            <consortium name="Lawrence Berkeley National Laboratory"/>
            <person name="Hensen N."/>
            <person name="Bonometti L."/>
            <person name="Westerberg I."/>
            <person name="Brannstrom I.O."/>
            <person name="Guillou S."/>
            <person name="Cros-Aarteil S."/>
            <person name="Calhoun S."/>
            <person name="Haridas S."/>
            <person name="Kuo A."/>
            <person name="Mondo S."/>
            <person name="Pangilinan J."/>
            <person name="Riley R."/>
            <person name="Labutti K."/>
            <person name="Andreopoulos B."/>
            <person name="Lipzen A."/>
            <person name="Chen C."/>
            <person name="Yanf M."/>
            <person name="Daum C."/>
            <person name="Ng V."/>
            <person name="Clum A."/>
            <person name="Steindorff A."/>
            <person name="Ohm R."/>
            <person name="Martin F."/>
            <person name="Silar P."/>
            <person name="Natvig D."/>
            <person name="Lalanne C."/>
            <person name="Gautier V."/>
            <person name="Ament-Velasquez S.L."/>
            <person name="Kruys A."/>
            <person name="Hutchinson M.I."/>
            <person name="Powell A.J."/>
            <person name="Barry K."/>
            <person name="Miller A.N."/>
            <person name="Grigoriev I.V."/>
            <person name="Debuchy R."/>
            <person name="Gladieux P."/>
            <person name="Thoren M.H."/>
            <person name="Johannesson H."/>
        </authorList>
    </citation>
    <scope>NUCLEOTIDE SEQUENCE</scope>
    <source>
        <strain evidence="2">SMH2532-1</strain>
    </source>
</reference>
<dbReference type="EMBL" id="JAULSV010000001">
    <property type="protein sequence ID" value="KAK0657121.1"/>
    <property type="molecule type" value="Genomic_DNA"/>
</dbReference>
<gene>
    <name evidence="2" type="ORF">B0T16DRAFT_400942</name>
</gene>
<dbReference type="Proteomes" id="UP001174936">
    <property type="component" value="Unassembled WGS sequence"/>
</dbReference>
<comment type="caution">
    <text evidence="2">The sequence shown here is derived from an EMBL/GenBank/DDBJ whole genome shotgun (WGS) entry which is preliminary data.</text>
</comment>
<feature type="compositionally biased region" description="Basic residues" evidence="1">
    <location>
        <begin position="54"/>
        <end position="63"/>
    </location>
</feature>
<dbReference type="AlphaFoldDB" id="A0AA39YR68"/>
<accession>A0AA39YR68</accession>
<evidence type="ECO:0000256" key="1">
    <source>
        <dbReference type="SAM" id="MobiDB-lite"/>
    </source>
</evidence>
<feature type="region of interest" description="Disordered" evidence="1">
    <location>
        <begin position="1"/>
        <end position="76"/>
    </location>
</feature>